<proteinExistence type="predicted"/>
<evidence type="ECO:0008006" key="4">
    <source>
        <dbReference type="Google" id="ProtNLM"/>
    </source>
</evidence>
<name>A0A1I3GC22_9ACTN</name>
<organism evidence="2 3">
    <name type="scientific">Nocardioides psychrotolerans</name>
    <dbReference type="NCBI Taxonomy" id="1005945"/>
    <lineage>
        <taxon>Bacteria</taxon>
        <taxon>Bacillati</taxon>
        <taxon>Actinomycetota</taxon>
        <taxon>Actinomycetes</taxon>
        <taxon>Propionibacteriales</taxon>
        <taxon>Nocardioidaceae</taxon>
        <taxon>Nocardioides</taxon>
    </lineage>
</organism>
<dbReference type="AlphaFoldDB" id="A0A1I3GC22"/>
<evidence type="ECO:0000313" key="2">
    <source>
        <dbReference type="EMBL" id="SFI21075.1"/>
    </source>
</evidence>
<gene>
    <name evidence="2" type="ORF">SAMN05216561_10675</name>
</gene>
<feature type="chain" id="PRO_5011612567" description="Ig-like domain (Group 3)" evidence="1">
    <location>
        <begin position="36"/>
        <end position="401"/>
    </location>
</feature>
<dbReference type="Proteomes" id="UP000198649">
    <property type="component" value="Unassembled WGS sequence"/>
</dbReference>
<dbReference type="STRING" id="1005945.SAMN05216561_10675"/>
<dbReference type="OrthoDB" id="5145222at2"/>
<protein>
    <recommendedName>
        <fullName evidence="4">Ig-like domain (Group 3)</fullName>
    </recommendedName>
</protein>
<evidence type="ECO:0000313" key="3">
    <source>
        <dbReference type="Proteomes" id="UP000198649"/>
    </source>
</evidence>
<feature type="signal peptide" evidence="1">
    <location>
        <begin position="1"/>
        <end position="35"/>
    </location>
</feature>
<keyword evidence="3" id="KW-1185">Reference proteome</keyword>
<sequence>MSNPRPSRRRAATLAAGILVAGLLPALTVAVPVHASPGCLTDDNRTLLNSEGCDDDTPPDTRVLTVGPDLSGAGYVRGNDVTITFEAVVSDADQGPWGFMCRLDGASNGEWRDCSAGAQGARGTVTYADLADRKIDGGYDFRVYAVDTADAAVSWTDTTNILAPQTETAPDDDSASPASAGFKVDTAEPSTFIFNEPFDKIRPEFPMVTSRNIQVRLTSSESRAGEGATYDCTLNEVKVPCQEGFTSLKNLTPGNKTFEATATDLAGNSSMKAAKIIFAVPRNLKSTQGWRQVKEGGYFAADYLEARNVGATLITNPVQVRELRLIAPAGPNLGRIDLQIGNGQRRTISLFAKTFTRFKVYVIRDEFSPLASGRITIRVKSLGPNKVARIDALLIQPVGGR</sequence>
<accession>A0A1I3GC22</accession>
<dbReference type="RefSeq" id="WP_091112284.1">
    <property type="nucleotide sequence ID" value="NZ_BKAF01000047.1"/>
</dbReference>
<evidence type="ECO:0000256" key="1">
    <source>
        <dbReference type="SAM" id="SignalP"/>
    </source>
</evidence>
<keyword evidence="1" id="KW-0732">Signal</keyword>
<dbReference type="InterPro" id="IPR006311">
    <property type="entry name" value="TAT_signal"/>
</dbReference>
<dbReference type="EMBL" id="FOQG01000006">
    <property type="protein sequence ID" value="SFI21075.1"/>
    <property type="molecule type" value="Genomic_DNA"/>
</dbReference>
<dbReference type="PROSITE" id="PS51318">
    <property type="entry name" value="TAT"/>
    <property type="match status" value="1"/>
</dbReference>
<reference evidence="2 3" key="1">
    <citation type="submission" date="2016-10" db="EMBL/GenBank/DDBJ databases">
        <authorList>
            <person name="de Groot N.N."/>
        </authorList>
    </citation>
    <scope>NUCLEOTIDE SEQUENCE [LARGE SCALE GENOMIC DNA]</scope>
    <source>
        <strain evidence="2 3">CGMCC 1.11156</strain>
    </source>
</reference>